<accession>D8K8Q4</accession>
<gene>
    <name evidence="2" type="primary">cpoB</name>
    <name evidence="6" type="ordered locus">Nwat_0136</name>
</gene>
<feature type="domain" description="Outer membrane lipoprotein BamD-like" evidence="4">
    <location>
        <begin position="130"/>
        <end position="250"/>
    </location>
</feature>
<comment type="similarity">
    <text evidence="2">Belongs to the CpoB family.</text>
</comment>
<dbReference type="Gene3D" id="1.25.40.10">
    <property type="entry name" value="Tetratricopeptide repeat domain"/>
    <property type="match status" value="1"/>
</dbReference>
<evidence type="ECO:0000259" key="4">
    <source>
        <dbReference type="Pfam" id="PF13525"/>
    </source>
</evidence>
<protein>
    <recommendedName>
        <fullName evidence="2">Cell division coordinator CpoB</fullName>
    </recommendedName>
</protein>
<dbReference type="Pfam" id="PF13525">
    <property type="entry name" value="YfiO"/>
    <property type="match status" value="1"/>
</dbReference>
<proteinExistence type="inferred from homology"/>
<feature type="repeat" description="TPR" evidence="3">
    <location>
        <begin position="129"/>
        <end position="162"/>
    </location>
</feature>
<keyword evidence="7" id="KW-1185">Reference proteome</keyword>
<dbReference type="KEGG" id="nwa:Nwat_0136"/>
<dbReference type="eggNOG" id="COG1729">
    <property type="taxonomic scope" value="Bacteria"/>
</dbReference>
<feature type="domain" description="YbgF trimerisation" evidence="5">
    <location>
        <begin position="35"/>
        <end position="106"/>
    </location>
</feature>
<dbReference type="Pfam" id="PF16331">
    <property type="entry name" value="TolA_bind_tri"/>
    <property type="match status" value="1"/>
</dbReference>
<sequence>MASCRGRWLLAGVLWFPPLSVVSGAEGVEVIDPGSLEQRLQRIERIVEGQGLSELLSQMTQLEANVRRLQGESEELRHEMDNLKRQQRELYVDLDQRLQKLNTSRESLSPVVPAETADEVAEEVLVDSGEQAYQVALGLLKEGHYEEAIAAFDQFLQQYPDSRYRPNAQYWLGEARYMLGDFNDAVGTFQALVEQYPESAKVPDAMLKQGLAYYELAQWEQAKAQFQAVMTRYPASTASRLAEERLEKMKREDHP</sequence>
<dbReference type="SMART" id="SM00028">
    <property type="entry name" value="TPR"/>
    <property type="match status" value="3"/>
</dbReference>
<dbReference type="EMBL" id="CP002086">
    <property type="protein sequence ID" value="ADJ27114.1"/>
    <property type="molecule type" value="Genomic_DNA"/>
</dbReference>
<name>D8K8Q4_NITWC</name>
<dbReference type="STRING" id="105559.Nwat_0136"/>
<keyword evidence="1 2" id="KW-0732">Signal</keyword>
<keyword evidence="2" id="KW-0175">Coiled coil</keyword>
<evidence type="ECO:0000313" key="7">
    <source>
        <dbReference type="Proteomes" id="UP000000393"/>
    </source>
</evidence>
<dbReference type="Proteomes" id="UP000000393">
    <property type="component" value="Chromosome"/>
</dbReference>
<evidence type="ECO:0000313" key="6">
    <source>
        <dbReference type="EMBL" id="ADJ27114.1"/>
    </source>
</evidence>
<dbReference type="InterPro" id="IPR039565">
    <property type="entry name" value="BamD-like"/>
</dbReference>
<evidence type="ECO:0000256" key="2">
    <source>
        <dbReference type="HAMAP-Rule" id="MF_02066"/>
    </source>
</evidence>
<dbReference type="HAMAP" id="MF_02066">
    <property type="entry name" value="CpoB"/>
    <property type="match status" value="1"/>
</dbReference>
<keyword evidence="3" id="KW-0802">TPR repeat</keyword>
<dbReference type="InterPro" id="IPR032519">
    <property type="entry name" value="YbgF_tri"/>
</dbReference>
<dbReference type="SUPFAM" id="SSF48452">
    <property type="entry name" value="TPR-like"/>
    <property type="match status" value="1"/>
</dbReference>
<evidence type="ECO:0000256" key="3">
    <source>
        <dbReference type="PROSITE-ProRule" id="PRU00339"/>
    </source>
</evidence>
<dbReference type="InterPro" id="IPR011990">
    <property type="entry name" value="TPR-like_helical_dom_sf"/>
</dbReference>
<dbReference type="HOGENOM" id="CLU_044315_2_0_6"/>
<dbReference type="InterPro" id="IPR014162">
    <property type="entry name" value="CpoB_C"/>
</dbReference>
<evidence type="ECO:0000256" key="1">
    <source>
        <dbReference type="ARBA" id="ARBA00022729"/>
    </source>
</evidence>
<dbReference type="Gene3D" id="1.20.5.110">
    <property type="match status" value="1"/>
</dbReference>
<reference evidence="6 7" key="1">
    <citation type="submission" date="2010-06" db="EMBL/GenBank/DDBJ databases">
        <title>Complete sequence of chromosome of Nitrosococcus watsoni C-113.</title>
        <authorList>
            <consortium name="US DOE Joint Genome Institute"/>
            <person name="Lucas S."/>
            <person name="Copeland A."/>
            <person name="Lapidus A."/>
            <person name="Cheng J.-F."/>
            <person name="Bruce D."/>
            <person name="Goodwin L."/>
            <person name="Pitluck S."/>
            <person name="Malfatti S.A."/>
            <person name="Chain P.S.G."/>
            <person name="Land M."/>
            <person name="Hauser L."/>
            <person name="Kyrpides N."/>
            <person name="Ivanova N."/>
            <person name="Cambell M.A."/>
            <person name="Heidelberg J.F."/>
            <person name="Klotz M.G."/>
            <person name="Woyke T."/>
        </authorList>
    </citation>
    <scope>NUCLEOTIDE SEQUENCE [LARGE SCALE GENOMIC DNA]</scope>
    <source>
        <strain evidence="6 7">C-113</strain>
    </source>
</reference>
<organism evidence="6 7">
    <name type="scientific">Nitrosococcus watsoni (strain C-113)</name>
    <dbReference type="NCBI Taxonomy" id="105559"/>
    <lineage>
        <taxon>Bacteria</taxon>
        <taxon>Pseudomonadati</taxon>
        <taxon>Pseudomonadota</taxon>
        <taxon>Gammaproteobacteria</taxon>
        <taxon>Chromatiales</taxon>
        <taxon>Chromatiaceae</taxon>
        <taxon>Nitrosococcus</taxon>
    </lineage>
</organism>
<evidence type="ECO:0000259" key="5">
    <source>
        <dbReference type="Pfam" id="PF16331"/>
    </source>
</evidence>
<dbReference type="InterPro" id="IPR034706">
    <property type="entry name" value="CpoB"/>
</dbReference>
<comment type="subcellular location">
    <subcellularLocation>
        <location evidence="2">Periplasm</location>
    </subcellularLocation>
</comment>
<feature type="coiled-coil region" evidence="2">
    <location>
        <begin position="52"/>
        <end position="93"/>
    </location>
</feature>
<keyword evidence="2" id="KW-0132">Cell division</keyword>
<dbReference type="GO" id="GO:0070206">
    <property type="term" value="P:protein trimerization"/>
    <property type="evidence" value="ECO:0007669"/>
    <property type="project" value="InterPro"/>
</dbReference>
<feature type="repeat" description="TPR" evidence="3">
    <location>
        <begin position="166"/>
        <end position="199"/>
    </location>
</feature>
<feature type="repeat" description="TPR" evidence="3">
    <location>
        <begin position="203"/>
        <end position="236"/>
    </location>
</feature>
<dbReference type="InterPro" id="IPR019734">
    <property type="entry name" value="TPR_rpt"/>
</dbReference>
<keyword evidence="2" id="KW-0574">Periplasm</keyword>
<keyword evidence="2" id="KW-0131">Cell cycle</keyword>
<dbReference type="NCBIfam" id="TIGR02795">
    <property type="entry name" value="tol_pal_ybgF"/>
    <property type="match status" value="1"/>
</dbReference>
<dbReference type="PROSITE" id="PS50005">
    <property type="entry name" value="TPR"/>
    <property type="match status" value="3"/>
</dbReference>
<dbReference type="GO" id="GO:0043093">
    <property type="term" value="P:FtsZ-dependent cytokinesis"/>
    <property type="evidence" value="ECO:0007669"/>
    <property type="project" value="UniProtKB-UniRule"/>
</dbReference>
<dbReference type="AlphaFoldDB" id="D8K8Q4"/>
<comment type="function">
    <text evidence="2">Mediates coordination of peptidoglycan synthesis and outer membrane constriction during cell division.</text>
</comment>
<dbReference type="GO" id="GO:0030288">
    <property type="term" value="C:outer membrane-bounded periplasmic space"/>
    <property type="evidence" value="ECO:0007669"/>
    <property type="project" value="UniProtKB-UniRule"/>
</dbReference>